<evidence type="ECO:0000313" key="3">
    <source>
        <dbReference type="Proteomes" id="UP000188268"/>
    </source>
</evidence>
<feature type="region of interest" description="Disordered" evidence="1">
    <location>
        <begin position="1"/>
        <end position="23"/>
    </location>
</feature>
<evidence type="ECO:0000313" key="2">
    <source>
        <dbReference type="EMBL" id="OMO79321.1"/>
    </source>
</evidence>
<proteinExistence type="predicted"/>
<name>A0A1R3I9Y4_COCAP</name>
<keyword evidence="3" id="KW-1185">Reference proteome</keyword>
<sequence>MDIASLLGRHSVAQSPQEGGYVQ</sequence>
<dbReference type="AlphaFoldDB" id="A0A1R3I9Y4"/>
<reference evidence="2 3" key="1">
    <citation type="submission" date="2013-09" db="EMBL/GenBank/DDBJ databases">
        <title>Corchorus capsularis genome sequencing.</title>
        <authorList>
            <person name="Alam M."/>
            <person name="Haque M.S."/>
            <person name="Islam M.S."/>
            <person name="Emdad E.M."/>
            <person name="Islam M.M."/>
            <person name="Ahmed B."/>
            <person name="Halim A."/>
            <person name="Hossen Q.M.M."/>
            <person name="Hossain M.Z."/>
            <person name="Ahmed R."/>
            <person name="Khan M.M."/>
            <person name="Islam R."/>
            <person name="Rashid M.M."/>
            <person name="Khan S.A."/>
            <person name="Rahman M.S."/>
            <person name="Alam M."/>
        </authorList>
    </citation>
    <scope>NUCLEOTIDE SEQUENCE [LARGE SCALE GENOMIC DNA]</scope>
    <source>
        <strain evidence="3">cv. CVL-1</strain>
        <tissue evidence="2">Whole seedling</tissue>
    </source>
</reference>
<gene>
    <name evidence="2" type="ORF">CCACVL1_13757</name>
</gene>
<protein>
    <submittedName>
        <fullName evidence="2">Uncharacterized protein</fullName>
    </submittedName>
</protein>
<organism evidence="2 3">
    <name type="scientific">Corchorus capsularis</name>
    <name type="common">Jute</name>
    <dbReference type="NCBI Taxonomy" id="210143"/>
    <lineage>
        <taxon>Eukaryota</taxon>
        <taxon>Viridiplantae</taxon>
        <taxon>Streptophyta</taxon>
        <taxon>Embryophyta</taxon>
        <taxon>Tracheophyta</taxon>
        <taxon>Spermatophyta</taxon>
        <taxon>Magnoliopsida</taxon>
        <taxon>eudicotyledons</taxon>
        <taxon>Gunneridae</taxon>
        <taxon>Pentapetalae</taxon>
        <taxon>rosids</taxon>
        <taxon>malvids</taxon>
        <taxon>Malvales</taxon>
        <taxon>Malvaceae</taxon>
        <taxon>Grewioideae</taxon>
        <taxon>Apeibeae</taxon>
        <taxon>Corchorus</taxon>
    </lineage>
</organism>
<dbReference type="Gramene" id="OMO79321">
    <property type="protein sequence ID" value="OMO79321"/>
    <property type="gene ID" value="CCACVL1_13757"/>
</dbReference>
<dbReference type="EMBL" id="AWWV01010424">
    <property type="protein sequence ID" value="OMO79321.1"/>
    <property type="molecule type" value="Genomic_DNA"/>
</dbReference>
<comment type="caution">
    <text evidence="2">The sequence shown here is derived from an EMBL/GenBank/DDBJ whole genome shotgun (WGS) entry which is preliminary data.</text>
</comment>
<accession>A0A1R3I9Y4</accession>
<evidence type="ECO:0000256" key="1">
    <source>
        <dbReference type="SAM" id="MobiDB-lite"/>
    </source>
</evidence>
<dbReference type="Proteomes" id="UP000188268">
    <property type="component" value="Unassembled WGS sequence"/>
</dbReference>